<evidence type="ECO:0000313" key="2">
    <source>
        <dbReference type="Proteomes" id="UP000238823"/>
    </source>
</evidence>
<evidence type="ECO:0008006" key="3">
    <source>
        <dbReference type="Google" id="ProtNLM"/>
    </source>
</evidence>
<dbReference type="Proteomes" id="UP000238823">
    <property type="component" value="Unassembled WGS sequence"/>
</dbReference>
<dbReference type="RefSeq" id="WP_106091825.1">
    <property type="nucleotide sequence ID" value="NZ_PVNL01000100.1"/>
</dbReference>
<dbReference type="AlphaFoldDB" id="A0A2S9YIR8"/>
<gene>
    <name evidence="1" type="ORF">ENSA7_49280</name>
</gene>
<dbReference type="SUPFAM" id="SSF51197">
    <property type="entry name" value="Clavaminate synthase-like"/>
    <property type="match status" value="1"/>
</dbReference>
<comment type="caution">
    <text evidence="1">The sequence shown here is derived from an EMBL/GenBank/DDBJ whole genome shotgun (WGS) entry which is preliminary data.</text>
</comment>
<accession>A0A2S9YIR8</accession>
<proteinExistence type="predicted"/>
<protein>
    <recommendedName>
        <fullName evidence="3">Fe2OG dioxygenase domain-containing protein</fullName>
    </recommendedName>
</protein>
<dbReference type="OrthoDB" id="5514315at2"/>
<sequence>MLDHAAQLRASGYTLLDSLFSVADAQRFAAALRAEWVRLGEPSLFSQADVVVEPGVHVSPVGMTCMGLLDRIPETAQILHEPRLLALLTELLGPGFELEFSAGVISDATRGFFFWHHHVGGIDAEDMRGADYPSFDQIERLGFTLYASPLDDEHGVMQVWPRDVLTSTAPPHPPGRDPWPGAAQVRAPIGSVIMFEQGTWHAVTPMTRAGQRCFFGFFVRRAGLAPTKRRDERTQAAVARDGALRRIYSGGGGRGGRVRDRGAP</sequence>
<organism evidence="1 2">
    <name type="scientific">Enhygromyxa salina</name>
    <dbReference type="NCBI Taxonomy" id="215803"/>
    <lineage>
        <taxon>Bacteria</taxon>
        <taxon>Pseudomonadati</taxon>
        <taxon>Myxococcota</taxon>
        <taxon>Polyangia</taxon>
        <taxon>Nannocystales</taxon>
        <taxon>Nannocystaceae</taxon>
        <taxon>Enhygromyxa</taxon>
    </lineage>
</organism>
<dbReference type="EMBL" id="PVNL01000100">
    <property type="protein sequence ID" value="PRQ04995.1"/>
    <property type="molecule type" value="Genomic_DNA"/>
</dbReference>
<evidence type="ECO:0000313" key="1">
    <source>
        <dbReference type="EMBL" id="PRQ04995.1"/>
    </source>
</evidence>
<name>A0A2S9YIR8_9BACT</name>
<dbReference type="Gene3D" id="2.60.120.620">
    <property type="entry name" value="q2cbj1_9rhob like domain"/>
    <property type="match status" value="1"/>
</dbReference>
<reference evidence="1 2" key="1">
    <citation type="submission" date="2018-03" db="EMBL/GenBank/DDBJ databases">
        <title>Draft Genome Sequences of the Obligatory Marine Myxobacteria Enhygromyxa salina SWB007.</title>
        <authorList>
            <person name="Poehlein A."/>
            <person name="Moghaddam J.A."/>
            <person name="Harms H."/>
            <person name="Alanjari M."/>
            <person name="Koenig G.M."/>
            <person name="Daniel R."/>
            <person name="Schaeberle T.F."/>
        </authorList>
    </citation>
    <scope>NUCLEOTIDE SEQUENCE [LARGE SCALE GENOMIC DNA]</scope>
    <source>
        <strain evidence="1 2">SWB007</strain>
    </source>
</reference>